<dbReference type="Proteomes" id="UP001321582">
    <property type="component" value="Chromosome"/>
</dbReference>
<evidence type="ECO:0000313" key="2">
    <source>
        <dbReference type="EMBL" id="BDU49452.1"/>
    </source>
</evidence>
<dbReference type="Pfam" id="PF07755">
    <property type="entry name" value="DUF1611"/>
    <property type="match status" value="1"/>
</dbReference>
<reference evidence="2 3" key="1">
    <citation type="submission" date="2022-11" db="EMBL/GenBank/DDBJ databases">
        <title>Haliovirga abyssi gen. nov., sp. nov., a mesophilic fermentative bacterium isolated from the Iheya North hydrothermal field and the proposal of Haliovirgaceae fam. nov.</title>
        <authorList>
            <person name="Miyazaki U."/>
            <person name="Tame A."/>
            <person name="Miyazaki J."/>
            <person name="Takai K."/>
            <person name="Sawayama S."/>
            <person name="Kitajima M."/>
            <person name="Okamoto A."/>
            <person name="Nakagawa S."/>
        </authorList>
    </citation>
    <scope>NUCLEOTIDE SEQUENCE [LARGE SCALE GENOMIC DNA]</scope>
    <source>
        <strain evidence="2 3">IC12</strain>
    </source>
</reference>
<sequence length="351" mass="41371">MEKVSIYPNNKVTQGLIRFRELLNIEIKSVIDFVFDVGKDAQEILDGEKSGIMIMNEVDEALEGVDTLLLNEEGTPLAHFQDFYFENELDKKWRLVVETAFNKGKKIISSHNIYSKKTLDWLSEKKIKIDFPEPIEKENIEKKYFENLKNDYKTKNMTRIGIYGTRSCIGKFTTQQMLFKELRKKRKVKTIITEPTAFLFKDTYPLYSTIPLSQYENTAYLRKLVEEEDKNETEYFIFSDQGSVVLDFGLGWYMTKLSYLKGFHPDKVIIIADYRDDEVLEKMITFFKVFSNIDKPMAVLIPDRVEKEYGIYEKKTEEEMKQRKKEIKEKFNISTVEIIRDIDKVAQTILN</sequence>
<dbReference type="SUPFAM" id="SSF52540">
    <property type="entry name" value="P-loop containing nucleoside triphosphate hydrolases"/>
    <property type="match status" value="1"/>
</dbReference>
<dbReference type="AlphaFoldDB" id="A0AAU9DI56"/>
<feature type="domain" description="D-glutamate N-acetyltransferase-like C-terminal" evidence="1">
    <location>
        <begin position="154"/>
        <end position="341"/>
    </location>
</feature>
<evidence type="ECO:0000259" key="1">
    <source>
        <dbReference type="Pfam" id="PF07755"/>
    </source>
</evidence>
<evidence type="ECO:0000313" key="3">
    <source>
        <dbReference type="Proteomes" id="UP001321582"/>
    </source>
</evidence>
<gene>
    <name evidence="2" type="ORF">HLVA_00210</name>
</gene>
<dbReference type="RefSeq" id="WP_307904411.1">
    <property type="nucleotide sequence ID" value="NZ_AP027059.1"/>
</dbReference>
<dbReference type="Gene3D" id="3.40.50.720">
    <property type="entry name" value="NAD(P)-binding Rossmann-like Domain"/>
    <property type="match status" value="1"/>
</dbReference>
<organism evidence="2 3">
    <name type="scientific">Haliovirga abyssi</name>
    <dbReference type="NCBI Taxonomy" id="2996794"/>
    <lineage>
        <taxon>Bacteria</taxon>
        <taxon>Fusobacteriati</taxon>
        <taxon>Fusobacteriota</taxon>
        <taxon>Fusobacteriia</taxon>
        <taxon>Fusobacteriales</taxon>
        <taxon>Haliovirgaceae</taxon>
        <taxon>Haliovirga</taxon>
    </lineage>
</organism>
<keyword evidence="3" id="KW-1185">Reference proteome</keyword>
<dbReference type="InterPro" id="IPR035086">
    <property type="entry name" value="DgcN-like_C"/>
</dbReference>
<protein>
    <recommendedName>
        <fullName evidence="1">D-glutamate N-acetyltransferase-like C-terminal domain-containing protein</fullName>
    </recommendedName>
</protein>
<proteinExistence type="predicted"/>
<dbReference type="EMBL" id="AP027059">
    <property type="protein sequence ID" value="BDU49452.1"/>
    <property type="molecule type" value="Genomic_DNA"/>
</dbReference>
<dbReference type="InterPro" id="IPR027417">
    <property type="entry name" value="P-loop_NTPase"/>
</dbReference>
<dbReference type="KEGG" id="haby:HLVA_00210"/>
<name>A0AAU9DI56_9FUSO</name>
<accession>A0AAU9DI56</accession>
<dbReference type="Gene3D" id="3.40.50.300">
    <property type="entry name" value="P-loop containing nucleotide triphosphate hydrolases"/>
    <property type="match status" value="1"/>
</dbReference>